<comment type="similarity">
    <text evidence="9">Belongs to the glycosyl hydrolase family 6.</text>
</comment>
<evidence type="ECO:0000313" key="13">
    <source>
        <dbReference type="Proteomes" id="UP001143480"/>
    </source>
</evidence>
<keyword evidence="4" id="KW-1015">Disulfide bond</keyword>
<evidence type="ECO:0000256" key="6">
    <source>
        <dbReference type="ARBA" id="ARBA00023295"/>
    </source>
</evidence>
<dbReference type="InterPro" id="IPR036434">
    <property type="entry name" value="Beta_cellobiohydrolase_sf"/>
</dbReference>
<dbReference type="GO" id="GO:0030245">
    <property type="term" value="P:cellulose catabolic process"/>
    <property type="evidence" value="ECO:0007669"/>
    <property type="project" value="UniProtKB-KW"/>
</dbReference>
<comment type="caution">
    <text evidence="12">The sequence shown here is derived from an EMBL/GenBank/DDBJ whole genome shotgun (WGS) entry which is preliminary data.</text>
</comment>
<dbReference type="Gene3D" id="3.20.20.40">
    <property type="entry name" value="1, 4-beta cellobiohydrolase"/>
    <property type="match status" value="1"/>
</dbReference>
<dbReference type="GO" id="GO:0030247">
    <property type="term" value="F:polysaccharide binding"/>
    <property type="evidence" value="ECO:0007669"/>
    <property type="project" value="UniProtKB-UniRule"/>
</dbReference>
<keyword evidence="13" id="KW-1185">Reference proteome</keyword>
<feature type="signal peptide" evidence="9">
    <location>
        <begin position="1"/>
        <end position="25"/>
    </location>
</feature>
<sequence>MRRKIALISAAALAATAGAVVVANAASAAAGCSAKYTIVSSWPGGFQAQVDVTNLGDATTSWNVGWDFGNSSQTISQIWNANKTQSGVHVNATNLSYNGNLASNGVASFGFTGAWSGSNPAGSNFTLNGTACTGGTTTTPTSNSPSPGTSPSNPGNGTPVVALTSPSQGSTFTAPATIGLAATASVSGSTISKVDFYNGSTLLGTDTSSPYTYSWTNVAAGNYSVTAKATAANGNTATTTAVAVSVTTGGGNNGTHVDNPYVGAKWYVNPDWSARAAAEAGGSKIANQPTAVWLDSIAAINADAGSGYTTSLAKHLDNALAQGATLAQFVIYDLPGRDCAALASNGELGPTEIDRYKTEYIDQIAAIEANSKYAGIRIVNIVEVDSLPNLVTNAGGEAGATAACATMKANGNYVTGIQYALGKLHAASTNVYNYVDAAHHGWLGWDSNFNPSAQLFASTAKGAVGGVNTVDGFITNTANYSALSEPFIQPTVTVGGQNIRQSKWLDWNQYSDELTFAQAFRTYLVSQGFNSNIGMLIDTSRNGWGGAARPTAASTSTDVNTYVNASRVDRRIHAGNWCNQSGAGLGERPRATPATGIDAYVWIKPPGESDGSSSLVPTGPNNPGGKGFDRMCDPTYTGNGRNGNSMSGALPNAPISGAWFSAQFQELMQNAYPAL</sequence>
<dbReference type="SUPFAM" id="SSF51989">
    <property type="entry name" value="Glycosyl hydrolases family 6, cellulases"/>
    <property type="match status" value="1"/>
</dbReference>
<dbReference type="PROSITE" id="PS00655">
    <property type="entry name" value="GLYCOSYL_HYDROL_F6_1"/>
    <property type="match status" value="1"/>
</dbReference>
<accession>A0A9W6NNE2</accession>
<keyword evidence="2 9" id="KW-0378">Hydrolase</keyword>
<feature type="region of interest" description="Disordered" evidence="10">
    <location>
        <begin position="608"/>
        <end position="627"/>
    </location>
</feature>
<evidence type="ECO:0000256" key="5">
    <source>
        <dbReference type="ARBA" id="ARBA00023277"/>
    </source>
</evidence>
<keyword evidence="3 9" id="KW-0136">Cellulose degradation</keyword>
<feature type="compositionally biased region" description="Low complexity" evidence="10">
    <location>
        <begin position="133"/>
        <end position="159"/>
    </location>
</feature>
<dbReference type="EC" id="3.2.1.-" evidence="9"/>
<dbReference type="PROSITE" id="PS51257">
    <property type="entry name" value="PROKAR_LIPOPROTEIN"/>
    <property type="match status" value="1"/>
</dbReference>
<dbReference type="InterPro" id="IPR001919">
    <property type="entry name" value="CBD2"/>
</dbReference>
<dbReference type="Pfam" id="PF00553">
    <property type="entry name" value="CBM_2"/>
    <property type="match status" value="1"/>
</dbReference>
<dbReference type="RefSeq" id="WP_271189488.1">
    <property type="nucleotide sequence ID" value="NZ_BAAAXA010000001.1"/>
</dbReference>
<keyword evidence="6 9" id="KW-0326">Glycosidase</keyword>
<keyword evidence="7 9" id="KW-0624">Polysaccharide degradation</keyword>
<dbReference type="Proteomes" id="UP001143480">
    <property type="component" value="Unassembled WGS sequence"/>
</dbReference>
<feature type="chain" id="PRO_5041015709" description="Glucanase" evidence="9">
    <location>
        <begin position="26"/>
        <end position="675"/>
    </location>
</feature>
<evidence type="ECO:0000256" key="1">
    <source>
        <dbReference type="ARBA" id="ARBA00022729"/>
    </source>
</evidence>
<dbReference type="Gene3D" id="2.60.40.10">
    <property type="entry name" value="Immunoglobulins"/>
    <property type="match status" value="1"/>
</dbReference>
<dbReference type="Pfam" id="PF17957">
    <property type="entry name" value="Big_7"/>
    <property type="match status" value="1"/>
</dbReference>
<evidence type="ECO:0000259" key="11">
    <source>
        <dbReference type="PROSITE" id="PS51173"/>
    </source>
</evidence>
<dbReference type="GO" id="GO:0004553">
    <property type="term" value="F:hydrolase activity, hydrolyzing O-glycosyl compounds"/>
    <property type="evidence" value="ECO:0007669"/>
    <property type="project" value="InterPro"/>
</dbReference>
<dbReference type="SMART" id="SM00637">
    <property type="entry name" value="CBD_II"/>
    <property type="match status" value="1"/>
</dbReference>
<dbReference type="PROSITE" id="PS51173">
    <property type="entry name" value="CBM2"/>
    <property type="match status" value="1"/>
</dbReference>
<evidence type="ECO:0000256" key="4">
    <source>
        <dbReference type="ARBA" id="ARBA00023157"/>
    </source>
</evidence>
<evidence type="ECO:0000256" key="9">
    <source>
        <dbReference type="RuleBase" id="RU361186"/>
    </source>
</evidence>
<protein>
    <recommendedName>
        <fullName evidence="9">Glucanase</fullName>
        <ecNumber evidence="9">3.2.1.-</ecNumber>
    </recommendedName>
</protein>
<evidence type="ECO:0000313" key="12">
    <source>
        <dbReference type="EMBL" id="GLL03133.1"/>
    </source>
</evidence>
<organism evidence="12 13">
    <name type="scientific">Dactylosporangium matsuzakiense</name>
    <dbReference type="NCBI Taxonomy" id="53360"/>
    <lineage>
        <taxon>Bacteria</taxon>
        <taxon>Bacillati</taxon>
        <taxon>Actinomycetota</taxon>
        <taxon>Actinomycetes</taxon>
        <taxon>Micromonosporales</taxon>
        <taxon>Micromonosporaceae</taxon>
        <taxon>Dactylosporangium</taxon>
    </lineage>
</organism>
<dbReference type="InterPro" id="IPR013783">
    <property type="entry name" value="Ig-like_fold"/>
</dbReference>
<dbReference type="EMBL" id="BSFP01000030">
    <property type="protein sequence ID" value="GLL03133.1"/>
    <property type="molecule type" value="Genomic_DNA"/>
</dbReference>
<dbReference type="PRINTS" id="PR00733">
    <property type="entry name" value="GLHYDRLASE6"/>
</dbReference>
<dbReference type="SUPFAM" id="SSF49384">
    <property type="entry name" value="Carbohydrate-binding domain"/>
    <property type="match status" value="1"/>
</dbReference>
<evidence type="ECO:0000256" key="2">
    <source>
        <dbReference type="ARBA" id="ARBA00022801"/>
    </source>
</evidence>
<feature type="domain" description="CBM2" evidence="11">
    <location>
        <begin position="25"/>
        <end position="135"/>
    </location>
</feature>
<keyword evidence="1 9" id="KW-0732">Signal</keyword>
<feature type="active site" evidence="8">
    <location>
        <position position="338"/>
    </location>
</feature>
<reference evidence="12" key="1">
    <citation type="journal article" date="2014" name="Int. J. Syst. Evol. Microbiol.">
        <title>Complete genome sequence of Corynebacterium casei LMG S-19264T (=DSM 44701T), isolated from a smear-ripened cheese.</title>
        <authorList>
            <consortium name="US DOE Joint Genome Institute (JGI-PGF)"/>
            <person name="Walter F."/>
            <person name="Albersmeier A."/>
            <person name="Kalinowski J."/>
            <person name="Ruckert C."/>
        </authorList>
    </citation>
    <scope>NUCLEOTIDE SEQUENCE</scope>
    <source>
        <strain evidence="12">VKM Ac-1321</strain>
    </source>
</reference>
<dbReference type="AlphaFoldDB" id="A0A9W6NNE2"/>
<dbReference type="PANTHER" id="PTHR34876:SF4">
    <property type="entry name" value="1,4-BETA-D-GLUCAN CELLOBIOHYDROLASE C-RELATED"/>
    <property type="match status" value="1"/>
</dbReference>
<dbReference type="InterPro" id="IPR001524">
    <property type="entry name" value="Glyco_hydro_6_CS"/>
</dbReference>
<evidence type="ECO:0000256" key="10">
    <source>
        <dbReference type="SAM" id="MobiDB-lite"/>
    </source>
</evidence>
<feature type="compositionally biased region" description="Polar residues" evidence="10">
    <location>
        <begin position="610"/>
        <end position="621"/>
    </location>
</feature>
<proteinExistence type="inferred from homology"/>
<dbReference type="PANTHER" id="PTHR34876">
    <property type="match status" value="1"/>
</dbReference>
<dbReference type="Gene3D" id="2.60.40.290">
    <property type="match status" value="1"/>
</dbReference>
<dbReference type="Pfam" id="PF01341">
    <property type="entry name" value="Glyco_hydro_6"/>
    <property type="match status" value="1"/>
</dbReference>
<reference evidence="12" key="2">
    <citation type="submission" date="2023-01" db="EMBL/GenBank/DDBJ databases">
        <authorList>
            <person name="Sun Q."/>
            <person name="Evtushenko L."/>
        </authorList>
    </citation>
    <scope>NUCLEOTIDE SEQUENCE</scope>
    <source>
        <strain evidence="12">VKM Ac-1321</strain>
    </source>
</reference>
<evidence type="ECO:0000256" key="8">
    <source>
        <dbReference type="PROSITE-ProRule" id="PRU10056"/>
    </source>
</evidence>
<keyword evidence="5 9" id="KW-0119">Carbohydrate metabolism</keyword>
<dbReference type="InterPro" id="IPR008965">
    <property type="entry name" value="CBM2/CBM3_carb-bd_dom_sf"/>
</dbReference>
<gene>
    <name evidence="12" type="ORF">GCM10017581_048760</name>
</gene>
<dbReference type="InterPro" id="IPR012291">
    <property type="entry name" value="CBM2_carb-bd_dom_sf"/>
</dbReference>
<dbReference type="InterPro" id="IPR016288">
    <property type="entry name" value="Beta_cellobiohydrolase"/>
</dbReference>
<evidence type="ECO:0000256" key="7">
    <source>
        <dbReference type="ARBA" id="ARBA00023326"/>
    </source>
</evidence>
<name>A0A9W6NNE2_9ACTN</name>
<evidence type="ECO:0000256" key="3">
    <source>
        <dbReference type="ARBA" id="ARBA00023001"/>
    </source>
</evidence>
<feature type="region of interest" description="Disordered" evidence="10">
    <location>
        <begin position="132"/>
        <end position="168"/>
    </location>
</feature>